<dbReference type="AlphaFoldDB" id="A0A5C5WQZ8"/>
<keyword evidence="3" id="KW-1185">Reference proteome</keyword>
<accession>A0A5C5WQZ8</accession>
<evidence type="ECO:0000313" key="2">
    <source>
        <dbReference type="EMBL" id="TWT53236.1"/>
    </source>
</evidence>
<gene>
    <name evidence="2" type="ORF">Pla22_08640</name>
</gene>
<feature type="region of interest" description="Disordered" evidence="1">
    <location>
        <begin position="1"/>
        <end position="71"/>
    </location>
</feature>
<dbReference type="EMBL" id="SJPI01000001">
    <property type="protein sequence ID" value="TWT53236.1"/>
    <property type="molecule type" value="Genomic_DNA"/>
</dbReference>
<feature type="compositionally biased region" description="Low complexity" evidence="1">
    <location>
        <begin position="1"/>
        <end position="16"/>
    </location>
</feature>
<name>A0A5C5WQZ8_9BACT</name>
<evidence type="ECO:0000313" key="3">
    <source>
        <dbReference type="Proteomes" id="UP000316598"/>
    </source>
</evidence>
<comment type="caution">
    <text evidence="2">The sequence shown here is derived from an EMBL/GenBank/DDBJ whole genome shotgun (WGS) entry which is preliminary data.</text>
</comment>
<dbReference type="Proteomes" id="UP000316598">
    <property type="component" value="Unassembled WGS sequence"/>
</dbReference>
<organism evidence="2 3">
    <name type="scientific">Rubripirellula amarantea</name>
    <dbReference type="NCBI Taxonomy" id="2527999"/>
    <lineage>
        <taxon>Bacteria</taxon>
        <taxon>Pseudomonadati</taxon>
        <taxon>Planctomycetota</taxon>
        <taxon>Planctomycetia</taxon>
        <taxon>Pirellulales</taxon>
        <taxon>Pirellulaceae</taxon>
        <taxon>Rubripirellula</taxon>
    </lineage>
</organism>
<sequence length="93" mass="9936">MSLRNGLNSNGPNSGSFISGISEQQRPESRTKPNVTPSHSQHEFHPSCADTFGQRIGFDPDHFNSPSNKLPVSAPVPTFHVGASPSLAPATIR</sequence>
<reference evidence="2 3" key="1">
    <citation type="submission" date="2019-02" db="EMBL/GenBank/DDBJ databases">
        <title>Deep-cultivation of Planctomycetes and their phenomic and genomic characterization uncovers novel biology.</title>
        <authorList>
            <person name="Wiegand S."/>
            <person name="Jogler M."/>
            <person name="Boedeker C."/>
            <person name="Pinto D."/>
            <person name="Vollmers J."/>
            <person name="Rivas-Marin E."/>
            <person name="Kohn T."/>
            <person name="Peeters S.H."/>
            <person name="Heuer A."/>
            <person name="Rast P."/>
            <person name="Oberbeckmann S."/>
            <person name="Bunk B."/>
            <person name="Jeske O."/>
            <person name="Meyerdierks A."/>
            <person name="Storesund J.E."/>
            <person name="Kallscheuer N."/>
            <person name="Luecker S."/>
            <person name="Lage O.M."/>
            <person name="Pohl T."/>
            <person name="Merkel B.J."/>
            <person name="Hornburger P."/>
            <person name="Mueller R.-W."/>
            <person name="Bruemmer F."/>
            <person name="Labrenz M."/>
            <person name="Spormann A.M."/>
            <person name="Op Den Camp H."/>
            <person name="Overmann J."/>
            <person name="Amann R."/>
            <person name="Jetten M.S.M."/>
            <person name="Mascher T."/>
            <person name="Medema M.H."/>
            <person name="Devos D.P."/>
            <person name="Kaster A.-K."/>
            <person name="Ovreas L."/>
            <person name="Rohde M."/>
            <person name="Galperin M.Y."/>
            <person name="Jogler C."/>
        </authorList>
    </citation>
    <scope>NUCLEOTIDE SEQUENCE [LARGE SCALE GENOMIC DNA]</scope>
    <source>
        <strain evidence="2 3">Pla22</strain>
    </source>
</reference>
<evidence type="ECO:0000256" key="1">
    <source>
        <dbReference type="SAM" id="MobiDB-lite"/>
    </source>
</evidence>
<protein>
    <submittedName>
        <fullName evidence="2">Uncharacterized protein</fullName>
    </submittedName>
</protein>
<proteinExistence type="predicted"/>